<organism evidence="7 8">
    <name type="scientific">Umbelopsis vinacea</name>
    <dbReference type="NCBI Taxonomy" id="44442"/>
    <lineage>
        <taxon>Eukaryota</taxon>
        <taxon>Fungi</taxon>
        <taxon>Fungi incertae sedis</taxon>
        <taxon>Mucoromycota</taxon>
        <taxon>Mucoromycotina</taxon>
        <taxon>Umbelopsidomycetes</taxon>
        <taxon>Umbelopsidales</taxon>
        <taxon>Umbelopsidaceae</taxon>
        <taxon>Umbelopsis</taxon>
    </lineage>
</organism>
<evidence type="ECO:0000256" key="4">
    <source>
        <dbReference type="ARBA" id="ARBA00022912"/>
    </source>
</evidence>
<evidence type="ECO:0000256" key="1">
    <source>
        <dbReference type="ARBA" id="ARBA00006702"/>
    </source>
</evidence>
<proteinExistence type="inferred from homology"/>
<keyword evidence="2" id="KW-0479">Metal-binding</keyword>
<comment type="caution">
    <text evidence="7">The sequence shown here is derived from an EMBL/GenBank/DDBJ whole genome shotgun (WGS) entry which is preliminary data.</text>
</comment>
<dbReference type="SMART" id="SM00332">
    <property type="entry name" value="PP2Cc"/>
    <property type="match status" value="1"/>
</dbReference>
<dbReference type="Gene3D" id="3.60.40.10">
    <property type="entry name" value="PPM-type phosphatase domain"/>
    <property type="match status" value="1"/>
</dbReference>
<dbReference type="SUPFAM" id="SSF81606">
    <property type="entry name" value="PP2C-like"/>
    <property type="match status" value="1"/>
</dbReference>
<comment type="similarity">
    <text evidence="1 5">Belongs to the PP2C family.</text>
</comment>
<name>A0A8H7UAL1_9FUNG</name>
<dbReference type="AlphaFoldDB" id="A0A8H7UAL1"/>
<dbReference type="PANTHER" id="PTHR13832">
    <property type="entry name" value="PROTEIN PHOSPHATASE 2C"/>
    <property type="match status" value="1"/>
</dbReference>
<dbReference type="InterPro" id="IPR015655">
    <property type="entry name" value="PP2C"/>
</dbReference>
<evidence type="ECO:0000256" key="5">
    <source>
        <dbReference type="RuleBase" id="RU003465"/>
    </source>
</evidence>
<keyword evidence="8" id="KW-1185">Reference proteome</keyword>
<feature type="domain" description="PPM-type phosphatase" evidence="6">
    <location>
        <begin position="22"/>
        <end position="272"/>
    </location>
</feature>
<dbReference type="GO" id="GO:0046872">
    <property type="term" value="F:metal ion binding"/>
    <property type="evidence" value="ECO:0007669"/>
    <property type="project" value="UniProtKB-KW"/>
</dbReference>
<dbReference type="PANTHER" id="PTHR13832:SF837">
    <property type="entry name" value="PROTEIN PHOSPHATASE 2C-LIKE DOMAIN-CONTAINING PROTEIN 1"/>
    <property type="match status" value="1"/>
</dbReference>
<keyword evidence="4 5" id="KW-0904">Protein phosphatase</keyword>
<dbReference type="EMBL" id="JAEPRA010000014">
    <property type="protein sequence ID" value="KAG2175820.1"/>
    <property type="molecule type" value="Genomic_DNA"/>
</dbReference>
<evidence type="ECO:0000256" key="2">
    <source>
        <dbReference type="ARBA" id="ARBA00022723"/>
    </source>
</evidence>
<evidence type="ECO:0000313" key="7">
    <source>
        <dbReference type="EMBL" id="KAG2175820.1"/>
    </source>
</evidence>
<dbReference type="PROSITE" id="PS51746">
    <property type="entry name" value="PPM_2"/>
    <property type="match status" value="1"/>
</dbReference>
<dbReference type="InterPro" id="IPR000222">
    <property type="entry name" value="PP2C_BS"/>
</dbReference>
<dbReference type="GO" id="GO:0004722">
    <property type="term" value="F:protein serine/threonine phosphatase activity"/>
    <property type="evidence" value="ECO:0007669"/>
    <property type="project" value="InterPro"/>
</dbReference>
<evidence type="ECO:0000313" key="8">
    <source>
        <dbReference type="Proteomes" id="UP000612746"/>
    </source>
</evidence>
<dbReference type="PROSITE" id="PS01032">
    <property type="entry name" value="PPM_1"/>
    <property type="match status" value="1"/>
</dbReference>
<dbReference type="CDD" id="cd00143">
    <property type="entry name" value="PP2Cc"/>
    <property type="match status" value="1"/>
</dbReference>
<evidence type="ECO:0000256" key="3">
    <source>
        <dbReference type="ARBA" id="ARBA00022801"/>
    </source>
</evidence>
<dbReference type="Pfam" id="PF00481">
    <property type="entry name" value="PP2C"/>
    <property type="match status" value="1"/>
</dbReference>
<protein>
    <recommendedName>
        <fullName evidence="6">PPM-type phosphatase domain-containing protein</fullName>
    </recommendedName>
</protein>
<dbReference type="Proteomes" id="UP000612746">
    <property type="component" value="Unassembled WGS sequence"/>
</dbReference>
<sequence length="274" mass="30018">MSDNQAVADTAHKQAIKAAGFLVGVSEDRNKRCRRTMEDAHACIPQFGGIDRQGFFGIYDGHAGKATAEWCGHNLHKTFLSSLTDNPDAPVSDVLNIAFLSADRQLNEKEGQHSGCTAVVAYVEAKKKSPKRILYTANVGDARAVLCRNGQAVRLSYDHKGSDANEAKRIIDLGGFMMNNRVNGVLAVTRSLGDHTMKEFVVGNPYTTETELTEEDSFIILACDGLWDVCNDNDAVDLIKDIMDPQEASQKLLDHALANFSTDNLTVMVIRLQD</sequence>
<dbReference type="InterPro" id="IPR001932">
    <property type="entry name" value="PPM-type_phosphatase-like_dom"/>
</dbReference>
<reference evidence="7" key="1">
    <citation type="submission" date="2020-12" db="EMBL/GenBank/DDBJ databases">
        <title>Metabolic potential, ecology and presence of endohyphal bacteria is reflected in genomic diversity of Mucoromycotina.</title>
        <authorList>
            <person name="Muszewska A."/>
            <person name="Okrasinska A."/>
            <person name="Steczkiewicz K."/>
            <person name="Drgas O."/>
            <person name="Orlowska M."/>
            <person name="Perlinska-Lenart U."/>
            <person name="Aleksandrzak-Piekarczyk T."/>
            <person name="Szatraj K."/>
            <person name="Zielenkiewicz U."/>
            <person name="Pilsyk S."/>
            <person name="Malc E."/>
            <person name="Mieczkowski P."/>
            <person name="Kruszewska J.S."/>
            <person name="Biernat P."/>
            <person name="Pawlowska J."/>
        </authorList>
    </citation>
    <scope>NUCLEOTIDE SEQUENCE</scope>
    <source>
        <strain evidence="7">WA0000051536</strain>
    </source>
</reference>
<dbReference type="OrthoDB" id="10264738at2759"/>
<evidence type="ECO:0000259" key="6">
    <source>
        <dbReference type="PROSITE" id="PS51746"/>
    </source>
</evidence>
<keyword evidence="3 5" id="KW-0378">Hydrolase</keyword>
<accession>A0A8H7UAL1</accession>
<gene>
    <name evidence="7" type="ORF">INT44_000298</name>
</gene>
<dbReference type="InterPro" id="IPR036457">
    <property type="entry name" value="PPM-type-like_dom_sf"/>
</dbReference>